<protein>
    <submittedName>
        <fullName evidence="2">Uncharacterized protein</fullName>
    </submittedName>
</protein>
<proteinExistence type="predicted"/>
<reference evidence="3" key="1">
    <citation type="submission" date="2016-10" db="EMBL/GenBank/DDBJ databases">
        <authorList>
            <person name="Varghese N."/>
            <person name="Submissions S."/>
        </authorList>
    </citation>
    <scope>NUCLEOTIDE SEQUENCE [LARGE SCALE GENOMIC DNA]</scope>
    <source>
        <strain evidence="3">DSM 40318</strain>
    </source>
</reference>
<evidence type="ECO:0000313" key="3">
    <source>
        <dbReference type="Proteomes" id="UP000198609"/>
    </source>
</evidence>
<keyword evidence="3" id="KW-1185">Reference proteome</keyword>
<dbReference type="AlphaFoldDB" id="A0A1H4LBX4"/>
<evidence type="ECO:0000313" key="2">
    <source>
        <dbReference type="EMBL" id="SEB67968.1"/>
    </source>
</evidence>
<organism evidence="2 3">
    <name type="scientific">Streptomyces melanosporofaciens</name>
    <dbReference type="NCBI Taxonomy" id="67327"/>
    <lineage>
        <taxon>Bacteria</taxon>
        <taxon>Bacillati</taxon>
        <taxon>Actinomycetota</taxon>
        <taxon>Actinomycetes</taxon>
        <taxon>Kitasatosporales</taxon>
        <taxon>Streptomycetaceae</taxon>
        <taxon>Streptomyces</taxon>
        <taxon>Streptomyces violaceusniger group</taxon>
    </lineage>
</organism>
<dbReference type="RefSeq" id="WP_093460789.1">
    <property type="nucleotide sequence ID" value="NZ_FNST01000002.1"/>
</dbReference>
<name>A0A1H4LBX4_STRMJ</name>
<gene>
    <name evidence="2" type="ORF">SAMN04490356_1240</name>
</gene>
<dbReference type="Proteomes" id="UP000198609">
    <property type="component" value="Unassembled WGS sequence"/>
</dbReference>
<dbReference type="EMBL" id="FNST01000002">
    <property type="protein sequence ID" value="SEB67968.1"/>
    <property type="molecule type" value="Genomic_DNA"/>
</dbReference>
<evidence type="ECO:0000256" key="1">
    <source>
        <dbReference type="SAM" id="MobiDB-lite"/>
    </source>
</evidence>
<accession>A0A1H4LBX4</accession>
<feature type="region of interest" description="Disordered" evidence="1">
    <location>
        <begin position="1"/>
        <end position="25"/>
    </location>
</feature>
<sequence length="174" mass="18844">MADPDARNANRAPSEGGEHGKYGGNEGADGYKIEIASVKGLIAPLEESVVGARAVKNGQEKLTGYLQHCGAPELLESGKGFLKEWGFGMGELADHADAVVERLYEAVAGYMLADLLRVKDFWPSDENMAKLPSGGAASKWSWEHVGAPEMEKRPEETGLSKFSRKLLSEYEDES</sequence>